<evidence type="ECO:0000313" key="3">
    <source>
        <dbReference type="Proteomes" id="UP000054560"/>
    </source>
</evidence>
<feature type="region of interest" description="Disordered" evidence="1">
    <location>
        <begin position="316"/>
        <end position="367"/>
    </location>
</feature>
<gene>
    <name evidence="2" type="ORF">SARC_10806</name>
</gene>
<feature type="compositionally biased region" description="Low complexity" evidence="1">
    <location>
        <begin position="318"/>
        <end position="329"/>
    </location>
</feature>
<accession>A0A0L0FIV6</accession>
<feature type="region of interest" description="Disordered" evidence="1">
    <location>
        <begin position="412"/>
        <end position="435"/>
    </location>
</feature>
<organism evidence="2 3">
    <name type="scientific">Sphaeroforma arctica JP610</name>
    <dbReference type="NCBI Taxonomy" id="667725"/>
    <lineage>
        <taxon>Eukaryota</taxon>
        <taxon>Ichthyosporea</taxon>
        <taxon>Ichthyophonida</taxon>
        <taxon>Sphaeroforma</taxon>
    </lineage>
</organism>
<keyword evidence="3" id="KW-1185">Reference proteome</keyword>
<dbReference type="GeneID" id="25911310"/>
<dbReference type="AlphaFoldDB" id="A0A0L0FIV6"/>
<dbReference type="EMBL" id="KQ242993">
    <property type="protein sequence ID" value="KNC76709.1"/>
    <property type="molecule type" value="Genomic_DNA"/>
</dbReference>
<evidence type="ECO:0000313" key="2">
    <source>
        <dbReference type="EMBL" id="KNC76709.1"/>
    </source>
</evidence>
<proteinExistence type="predicted"/>
<sequence length="550" mass="60972">MTATKVLVTPLSGVGKTGKYERTNDVHPVINKYDKFSDHDPLADTALPWLKASAETELSTAGVEKKCAKQDQSPTSLHPARLESGLSASIEVLHDDMPVVAKNNKAPLKTPDILPVVEPSRRIPSIAEELLVAKRENQIRYAVCAAFRKVPKKPSKFTKLERRPFRYSDDLQMHVKKQAWHICRATKLYIDWWRTAYFTGGSDVFCALFCDLRLRRGIDGIALDHIKEMSRVSLFEGVVSLNNSSRVRVNAPADTYSDEDETKIDYIERSNEHIDGAWTTEKEYESRHLPLEVRNAKNVQAKRSFSGGPTLKVITLKRSNSASRTRSNTVADVVSKRQHNQYGHTTGSGSTASGSTSKGSNGSYGKSVMKTIKDKTTKATGVKSIKKGVRVIERATRASVRAAPQAMFGLSRVRTNSGSGNSRTSTDESVTSRERISTRVDDTLALRATASYESGFAALEERFGHREEFCWDRRGRADSCYDEYGGCSGRSGGGMYHVGERERDGLFRGEVVDYDWTTSIGLYRVASVHHSGDDFDGTADDDGEAVYTDL</sequence>
<evidence type="ECO:0000256" key="1">
    <source>
        <dbReference type="SAM" id="MobiDB-lite"/>
    </source>
</evidence>
<dbReference type="RefSeq" id="XP_014150611.1">
    <property type="nucleotide sequence ID" value="XM_014295136.1"/>
</dbReference>
<feature type="compositionally biased region" description="Low complexity" evidence="1">
    <location>
        <begin position="343"/>
        <end position="367"/>
    </location>
</feature>
<reference evidence="2 3" key="1">
    <citation type="submission" date="2011-02" db="EMBL/GenBank/DDBJ databases">
        <title>The Genome Sequence of Sphaeroforma arctica JP610.</title>
        <authorList>
            <consortium name="The Broad Institute Genome Sequencing Platform"/>
            <person name="Russ C."/>
            <person name="Cuomo C."/>
            <person name="Young S.K."/>
            <person name="Zeng Q."/>
            <person name="Gargeya S."/>
            <person name="Alvarado L."/>
            <person name="Berlin A."/>
            <person name="Chapman S.B."/>
            <person name="Chen Z."/>
            <person name="Freedman E."/>
            <person name="Gellesch M."/>
            <person name="Goldberg J."/>
            <person name="Griggs A."/>
            <person name="Gujja S."/>
            <person name="Heilman E."/>
            <person name="Heiman D."/>
            <person name="Howarth C."/>
            <person name="Mehta T."/>
            <person name="Neiman D."/>
            <person name="Pearson M."/>
            <person name="Roberts A."/>
            <person name="Saif S."/>
            <person name="Shea T."/>
            <person name="Shenoy N."/>
            <person name="Sisk P."/>
            <person name="Stolte C."/>
            <person name="Sykes S."/>
            <person name="White J."/>
            <person name="Yandava C."/>
            <person name="Burger G."/>
            <person name="Gray M.W."/>
            <person name="Holland P.W.H."/>
            <person name="King N."/>
            <person name="Lang F.B.F."/>
            <person name="Roger A.J."/>
            <person name="Ruiz-Trillo I."/>
            <person name="Haas B."/>
            <person name="Nusbaum C."/>
            <person name="Birren B."/>
        </authorList>
    </citation>
    <scope>NUCLEOTIDE SEQUENCE [LARGE SCALE GENOMIC DNA]</scope>
    <source>
        <strain evidence="2 3">JP610</strain>
    </source>
</reference>
<feature type="compositionally biased region" description="Low complexity" evidence="1">
    <location>
        <begin position="414"/>
        <end position="424"/>
    </location>
</feature>
<dbReference type="Proteomes" id="UP000054560">
    <property type="component" value="Unassembled WGS sequence"/>
</dbReference>
<name>A0A0L0FIV6_9EUKA</name>
<protein>
    <submittedName>
        <fullName evidence="2">Uncharacterized protein</fullName>
    </submittedName>
</protein>